<dbReference type="InterPro" id="IPR042099">
    <property type="entry name" value="ANL_N_sf"/>
</dbReference>
<dbReference type="STRING" id="1549855.AY555_04470"/>
<dbReference type="GO" id="GO:0047474">
    <property type="term" value="F:long-chain fatty acid--protein ligase activity"/>
    <property type="evidence" value="ECO:0007669"/>
    <property type="project" value="InterPro"/>
</dbReference>
<dbReference type="InterPro" id="IPR007534">
    <property type="entry name" value="LuxE"/>
</dbReference>
<dbReference type="RefSeq" id="WP_066133990.1">
    <property type="nucleotide sequence ID" value="NZ_CP014525.1"/>
</dbReference>
<feature type="domain" description="Acyl-protein synthetase LuxE" evidence="1">
    <location>
        <begin position="10"/>
        <end position="358"/>
    </location>
</feature>
<organism evidence="2 3">
    <name type="scientific">Haematospirillum jordaniae</name>
    <dbReference type="NCBI Taxonomy" id="1549855"/>
    <lineage>
        <taxon>Bacteria</taxon>
        <taxon>Pseudomonadati</taxon>
        <taxon>Pseudomonadota</taxon>
        <taxon>Alphaproteobacteria</taxon>
        <taxon>Rhodospirillales</taxon>
        <taxon>Novispirillaceae</taxon>
        <taxon>Haematospirillum</taxon>
    </lineage>
</organism>
<protein>
    <recommendedName>
        <fullName evidence="1">Acyl-protein synthetase LuxE domain-containing protein</fullName>
    </recommendedName>
</protein>
<evidence type="ECO:0000313" key="3">
    <source>
        <dbReference type="Proteomes" id="UP000076066"/>
    </source>
</evidence>
<evidence type="ECO:0000313" key="2">
    <source>
        <dbReference type="EMBL" id="AMW34557.1"/>
    </source>
</evidence>
<accession>A0A143DCW1</accession>
<sequence length="359" mass="40184">MTTLLPLDSFFEEPPYGLRRSQKEPLFLERMSWLTHHHVQHCPPYKKMMAFFPDQTEKHSSLEHVPFLPVRLFKELDLKSVPRSQVQKTLLSSGTTGHARSRIALDHAEIMRQTKVLAHITVNFTGLERMPMLVVDSQSTERGADASSARAAATTGFSLFGRPIIYALDKQGMTDLNALKDFEARYGNQPVFVFGLTFLVFSKFLKCLEEQGIRLDLGKGILIHGGGWKKMADQQISAGAFRVLAEKTTGIRSVHNYYGLVEQTGSIFLECEQHHLHPSLFSDVLVRNAHLEPCVSNERGLLQVFSALPESYPGHSLLTEDEATILGEDDCPCGRKGKYFVVHGRVQDAEARGCSDTLA</sequence>
<keyword evidence="3" id="KW-1185">Reference proteome</keyword>
<name>A0A143DCW1_9PROT</name>
<dbReference type="Gene3D" id="3.40.50.12780">
    <property type="entry name" value="N-terminal domain of ligase-like"/>
    <property type="match status" value="1"/>
</dbReference>
<dbReference type="GeneID" id="53316405"/>
<dbReference type="GO" id="GO:0008218">
    <property type="term" value="P:bioluminescence"/>
    <property type="evidence" value="ECO:0007669"/>
    <property type="project" value="InterPro"/>
</dbReference>
<dbReference type="EMBL" id="CP014525">
    <property type="protein sequence ID" value="AMW34557.1"/>
    <property type="molecule type" value="Genomic_DNA"/>
</dbReference>
<proteinExistence type="predicted"/>
<dbReference type="Pfam" id="PF04443">
    <property type="entry name" value="LuxE"/>
    <property type="match status" value="1"/>
</dbReference>
<dbReference type="AlphaFoldDB" id="A0A143DCW1"/>
<gene>
    <name evidence="2" type="ORF">AY555_04470</name>
</gene>
<evidence type="ECO:0000259" key="1">
    <source>
        <dbReference type="Pfam" id="PF04443"/>
    </source>
</evidence>
<dbReference type="Proteomes" id="UP000076066">
    <property type="component" value="Chromosome"/>
</dbReference>
<reference evidence="2 3" key="1">
    <citation type="submission" date="2016-02" db="EMBL/GenBank/DDBJ databases">
        <title>Complete Genome of H5569, the type strain of the newly described species Haematospirillium jordaniae.</title>
        <authorList>
            <person name="Nicholson A.C."/>
            <person name="Humrighouse B.W."/>
            <person name="Loparov V."/>
            <person name="McQuiston J.R."/>
        </authorList>
    </citation>
    <scope>NUCLEOTIDE SEQUENCE [LARGE SCALE GENOMIC DNA]</scope>
    <source>
        <strain evidence="2 3">H5569</strain>
    </source>
</reference>
<dbReference type="OrthoDB" id="3597198at2"/>
<dbReference type="KEGG" id="hjo:AY555_04470"/>